<dbReference type="STRING" id="36847.CLNEO_06190"/>
<dbReference type="OrthoDB" id="9813048at2"/>
<dbReference type="PANTHER" id="PTHR32089:SF112">
    <property type="entry name" value="LYSOZYME-LIKE PROTEIN-RELATED"/>
    <property type="match status" value="1"/>
</dbReference>
<evidence type="ECO:0000313" key="4">
    <source>
        <dbReference type="EMBL" id="KXL54512.1"/>
    </source>
</evidence>
<keyword evidence="1 2" id="KW-0807">Transducer</keyword>
<gene>
    <name evidence="4" type="primary">mcp4_1</name>
    <name evidence="4" type="ORF">CLNEO_06190</name>
</gene>
<feature type="domain" description="Methyl-accepting transducer" evidence="3">
    <location>
        <begin position="202"/>
        <end position="344"/>
    </location>
</feature>
<evidence type="ECO:0000259" key="3">
    <source>
        <dbReference type="PROSITE" id="PS50111"/>
    </source>
</evidence>
<dbReference type="PROSITE" id="PS50111">
    <property type="entry name" value="CHEMOTAXIS_TRANSDUC_2"/>
    <property type="match status" value="1"/>
</dbReference>
<organism evidence="4 5">
    <name type="scientific">Anaerotignum neopropionicum</name>
    <dbReference type="NCBI Taxonomy" id="36847"/>
    <lineage>
        <taxon>Bacteria</taxon>
        <taxon>Bacillati</taxon>
        <taxon>Bacillota</taxon>
        <taxon>Clostridia</taxon>
        <taxon>Lachnospirales</taxon>
        <taxon>Anaerotignaceae</taxon>
        <taxon>Anaerotignum</taxon>
    </lineage>
</organism>
<dbReference type="Pfam" id="PF00015">
    <property type="entry name" value="MCPsignal"/>
    <property type="match status" value="1"/>
</dbReference>
<dbReference type="GO" id="GO:0016020">
    <property type="term" value="C:membrane"/>
    <property type="evidence" value="ECO:0007669"/>
    <property type="project" value="InterPro"/>
</dbReference>
<dbReference type="GO" id="GO:0007165">
    <property type="term" value="P:signal transduction"/>
    <property type="evidence" value="ECO:0007669"/>
    <property type="project" value="UniProtKB-KW"/>
</dbReference>
<keyword evidence="5" id="KW-1185">Reference proteome</keyword>
<evidence type="ECO:0000256" key="2">
    <source>
        <dbReference type="PROSITE-ProRule" id="PRU00284"/>
    </source>
</evidence>
<comment type="caution">
    <text evidence="4">The sequence shown here is derived from an EMBL/GenBank/DDBJ whole genome shotgun (WGS) entry which is preliminary data.</text>
</comment>
<dbReference type="InterPro" id="IPR018771">
    <property type="entry name" value="PocR_dom"/>
</dbReference>
<dbReference type="AlphaFoldDB" id="A0A136WIZ1"/>
<sequence length="344" mass="37683">MIELNNGMVNLDKLEVTDIIDIRVLQDFLDNFALGMNCAAVCVDREGKEITSPSHYREFCNNYIHMSSIGDARCATCHHDMGEKAVHMGRPYIGSCHANMVDFACPIVIKGCHLGTVLGGQILDSQPKEDVIKRTAKDLNLSPDALWTAAQRIDVVPQKNIQAAADVLFIVVNGLAENGYNKLEIEILSKALTNNFRDISSTIGTLTGSAQEMSQSQNKLSEKISEVSTVAKEISDVLKSIAKIISQTKLLGLNASIEAARLGNDGRTFAVVAKEIHTLSESSNDTVIKIDVLNEQIREKIDFTIQDSTATVTNTNKQTEAMENLQKMVNSSVVIAKNLEDLFQ</sequence>
<dbReference type="InterPro" id="IPR004089">
    <property type="entry name" value="MCPsignal_dom"/>
</dbReference>
<dbReference type="PANTHER" id="PTHR32089">
    <property type="entry name" value="METHYL-ACCEPTING CHEMOTAXIS PROTEIN MCPB"/>
    <property type="match status" value="1"/>
</dbReference>
<dbReference type="Gene3D" id="1.10.287.950">
    <property type="entry name" value="Methyl-accepting chemotaxis protein"/>
    <property type="match status" value="1"/>
</dbReference>
<dbReference type="Proteomes" id="UP000070539">
    <property type="component" value="Unassembled WGS sequence"/>
</dbReference>
<protein>
    <submittedName>
        <fullName evidence="4">Methyl-accepting chemotaxis protein 4</fullName>
    </submittedName>
</protein>
<evidence type="ECO:0000256" key="1">
    <source>
        <dbReference type="ARBA" id="ARBA00023224"/>
    </source>
</evidence>
<evidence type="ECO:0000313" key="5">
    <source>
        <dbReference type="Proteomes" id="UP000070539"/>
    </source>
</evidence>
<name>A0A136WIZ1_9FIRM</name>
<proteinExistence type="predicted"/>
<dbReference type="RefSeq" id="WP_066084237.1">
    <property type="nucleotide sequence ID" value="NZ_LRVM01000001.1"/>
</dbReference>
<dbReference type="EMBL" id="LRVM01000001">
    <property type="protein sequence ID" value="KXL54512.1"/>
    <property type="molecule type" value="Genomic_DNA"/>
</dbReference>
<dbReference type="Pfam" id="PF10114">
    <property type="entry name" value="PocR"/>
    <property type="match status" value="1"/>
</dbReference>
<accession>A0A136WIZ1</accession>
<reference evidence="4 5" key="1">
    <citation type="submission" date="2016-01" db="EMBL/GenBank/DDBJ databases">
        <title>Genome sequence of Clostridium neopropionicum X4, DSM-3847.</title>
        <authorList>
            <person name="Poehlein A."/>
            <person name="Beck M.H."/>
            <person name="Bengelsdorf F.R."/>
            <person name="Daniel R."/>
            <person name="Duerre P."/>
        </authorList>
    </citation>
    <scope>NUCLEOTIDE SEQUENCE [LARGE SCALE GENOMIC DNA]</scope>
    <source>
        <strain evidence="4 5">DSM-3847</strain>
    </source>
</reference>
<dbReference type="SUPFAM" id="SSF58104">
    <property type="entry name" value="Methyl-accepting chemotaxis protein (MCP) signaling domain"/>
    <property type="match status" value="1"/>
</dbReference>